<evidence type="ECO:0000313" key="6">
    <source>
        <dbReference type="Proteomes" id="UP001500456"/>
    </source>
</evidence>
<protein>
    <recommendedName>
        <fullName evidence="4">DDE Tnp4 domain-containing protein</fullName>
    </recommendedName>
</protein>
<feature type="region of interest" description="Disordered" evidence="3">
    <location>
        <begin position="1"/>
        <end position="35"/>
    </location>
</feature>
<evidence type="ECO:0000259" key="4">
    <source>
        <dbReference type="Pfam" id="PF13359"/>
    </source>
</evidence>
<dbReference type="Proteomes" id="UP001500456">
    <property type="component" value="Unassembled WGS sequence"/>
</dbReference>
<dbReference type="InterPro" id="IPR027806">
    <property type="entry name" value="HARBI1_dom"/>
</dbReference>
<organism evidence="5 6">
    <name type="scientific">Streptomyces plumbiresistens</name>
    <dbReference type="NCBI Taxonomy" id="511811"/>
    <lineage>
        <taxon>Bacteria</taxon>
        <taxon>Bacillati</taxon>
        <taxon>Actinomycetota</taxon>
        <taxon>Actinomycetes</taxon>
        <taxon>Kitasatosporales</taxon>
        <taxon>Streptomycetaceae</taxon>
        <taxon>Streptomyces</taxon>
    </lineage>
</organism>
<comment type="cofactor">
    <cofactor evidence="1">
        <name>a divalent metal cation</name>
        <dbReference type="ChEBI" id="CHEBI:60240"/>
    </cofactor>
</comment>
<gene>
    <name evidence="5" type="ORF">GCM10022232_87680</name>
</gene>
<feature type="domain" description="DDE Tnp4" evidence="4">
    <location>
        <begin position="17"/>
        <end position="80"/>
    </location>
</feature>
<accession>A0ABP7TMP5</accession>
<feature type="compositionally biased region" description="Polar residues" evidence="3">
    <location>
        <begin position="1"/>
        <end position="14"/>
    </location>
</feature>
<name>A0ABP7TMP5_9ACTN</name>
<dbReference type="Pfam" id="PF13359">
    <property type="entry name" value="DDE_Tnp_4"/>
    <property type="match status" value="1"/>
</dbReference>
<reference evidence="6" key="1">
    <citation type="journal article" date="2019" name="Int. J. Syst. Evol. Microbiol.">
        <title>The Global Catalogue of Microorganisms (GCM) 10K type strain sequencing project: providing services to taxonomists for standard genome sequencing and annotation.</title>
        <authorList>
            <consortium name="The Broad Institute Genomics Platform"/>
            <consortium name="The Broad Institute Genome Sequencing Center for Infectious Disease"/>
            <person name="Wu L."/>
            <person name="Ma J."/>
        </authorList>
    </citation>
    <scope>NUCLEOTIDE SEQUENCE [LARGE SCALE GENOMIC DNA]</scope>
    <source>
        <strain evidence="6">JCM 16924</strain>
    </source>
</reference>
<evidence type="ECO:0000256" key="1">
    <source>
        <dbReference type="ARBA" id="ARBA00001968"/>
    </source>
</evidence>
<sequence length="85" mass="9289">MTSGRHANTAQGAGNTIRLPYRGRRDSLSAGQQAVNRSHAKARALVEQAIGTLKSWQLLRKPRRSTTRITSLVHAVFTLHPASSD</sequence>
<keyword evidence="2" id="KW-0479">Metal-binding</keyword>
<evidence type="ECO:0000256" key="3">
    <source>
        <dbReference type="SAM" id="MobiDB-lite"/>
    </source>
</evidence>
<dbReference type="EMBL" id="BAAAZX010000043">
    <property type="protein sequence ID" value="GAA4028271.1"/>
    <property type="molecule type" value="Genomic_DNA"/>
</dbReference>
<evidence type="ECO:0000313" key="5">
    <source>
        <dbReference type="EMBL" id="GAA4028271.1"/>
    </source>
</evidence>
<proteinExistence type="predicted"/>
<evidence type="ECO:0000256" key="2">
    <source>
        <dbReference type="ARBA" id="ARBA00022723"/>
    </source>
</evidence>
<comment type="caution">
    <text evidence="5">The sequence shown here is derived from an EMBL/GenBank/DDBJ whole genome shotgun (WGS) entry which is preliminary data.</text>
</comment>
<keyword evidence="6" id="KW-1185">Reference proteome</keyword>